<organism evidence="2 3">
    <name type="scientific">Candida theae</name>
    <dbReference type="NCBI Taxonomy" id="1198502"/>
    <lineage>
        <taxon>Eukaryota</taxon>
        <taxon>Fungi</taxon>
        <taxon>Dikarya</taxon>
        <taxon>Ascomycota</taxon>
        <taxon>Saccharomycotina</taxon>
        <taxon>Pichiomycetes</taxon>
        <taxon>Debaryomycetaceae</taxon>
        <taxon>Candida/Lodderomyces clade</taxon>
        <taxon>Candida</taxon>
    </lineage>
</organism>
<dbReference type="AlphaFoldDB" id="A0AAD5BBW6"/>
<feature type="compositionally biased region" description="Basic residues" evidence="1">
    <location>
        <begin position="56"/>
        <end position="66"/>
    </location>
</feature>
<keyword evidence="3" id="KW-1185">Reference proteome</keyword>
<evidence type="ECO:0000256" key="1">
    <source>
        <dbReference type="SAM" id="MobiDB-lite"/>
    </source>
</evidence>
<feature type="compositionally biased region" description="Basic residues" evidence="1">
    <location>
        <begin position="509"/>
        <end position="522"/>
    </location>
</feature>
<protein>
    <submittedName>
        <fullName evidence="2">Uncharacterized protein</fullName>
    </submittedName>
</protein>
<feature type="region of interest" description="Disordered" evidence="1">
    <location>
        <begin position="476"/>
        <end position="522"/>
    </location>
</feature>
<dbReference type="GeneID" id="76152148"/>
<accession>A0AAD5BBW6</accession>
<dbReference type="EMBL" id="JAIHNG010000142">
    <property type="protein sequence ID" value="KAI5952974.1"/>
    <property type="molecule type" value="Genomic_DNA"/>
</dbReference>
<sequence length="522" mass="58900">MYSSVVIWHDCLTPEEHIDLYGPDFKIVLEDHVAASPTKATIPTTTKTKATAPTTKRAKAPTKRAKAPTTKTTTPTPTPPSTTTPKATPPAAWPTTSRLPTQIFEACWRKPSPPFESARADDLVLTFDNDAEAHKTLLSQFLKYKGGYFAGRVLCKLDNMLLNPICCDSNKMMPSKLGIDFQRELEQLHGILTRNTTIESAKCFSEMDFYARCKEDPRGDMEKLHRRQKSIRWGLFYPTSPPEEELEKENTVVITKVSVDLPLIKNDVQEVTSNQLPTRERGDFEKMASTIAITKFNNSKDAFLQIKCMLPATWQGESPTEREPPSIIIKSEVGTVARLNWARKTKCEKNIARLAASLNQTESDSMNDKIRTFKQLQADFYVMIVSIYCISASMLTHPDFYHDREIEVAKYIMKYFAAIGESTRKYHNLIKGGMKYVITINKQLEAIISQLLPHIKEIIDVIADFRPFAESNQLVEGDSHQAGNNDVTGAEKPNGVDAIKEEDTSAKSASKKTKKKRRWNKK</sequence>
<proteinExistence type="predicted"/>
<feature type="compositionally biased region" description="Low complexity" evidence="1">
    <location>
        <begin position="44"/>
        <end position="55"/>
    </location>
</feature>
<evidence type="ECO:0000313" key="2">
    <source>
        <dbReference type="EMBL" id="KAI5952974.1"/>
    </source>
</evidence>
<name>A0AAD5BBW6_9ASCO</name>
<comment type="caution">
    <text evidence="2">The sequence shown here is derived from an EMBL/GenBank/DDBJ whole genome shotgun (WGS) entry which is preliminary data.</text>
</comment>
<reference evidence="2 3" key="1">
    <citation type="journal article" date="2022" name="DNA Res.">
        <title>Genome analysis of five recently described species of the CUG-Ser clade uncovers Candida theae as a new hybrid lineage with pathogenic potential in the Candida parapsilosis species complex.</title>
        <authorList>
            <person name="Mixao V."/>
            <person name="Del Olmo V."/>
            <person name="Hegedusova E."/>
            <person name="Saus E."/>
            <person name="Pryszcz L."/>
            <person name="Cillingova A."/>
            <person name="Nosek J."/>
            <person name="Gabaldon T."/>
        </authorList>
    </citation>
    <scope>NUCLEOTIDE SEQUENCE [LARGE SCALE GENOMIC DNA]</scope>
    <source>
        <strain evidence="2 3">CBS 12239</strain>
    </source>
</reference>
<dbReference type="RefSeq" id="XP_051607406.1">
    <property type="nucleotide sequence ID" value="XM_051753576.1"/>
</dbReference>
<feature type="region of interest" description="Disordered" evidence="1">
    <location>
        <begin position="44"/>
        <end position="95"/>
    </location>
</feature>
<evidence type="ECO:0000313" key="3">
    <source>
        <dbReference type="Proteomes" id="UP001204833"/>
    </source>
</evidence>
<feature type="compositionally biased region" description="Pro residues" evidence="1">
    <location>
        <begin position="76"/>
        <end position="92"/>
    </location>
</feature>
<dbReference type="Proteomes" id="UP001204833">
    <property type="component" value="Unassembled WGS sequence"/>
</dbReference>
<gene>
    <name evidence="2" type="ORF">KGF57_004090</name>
</gene>